<protein>
    <submittedName>
        <fullName evidence="2">DNA-damage-inducible protein DinD</fullName>
    </submittedName>
</protein>
<dbReference type="PATRIC" id="fig|1305737.6.peg.3611"/>
<dbReference type="eggNOG" id="COG3645">
    <property type="taxonomic scope" value="Bacteria"/>
</dbReference>
<reference evidence="2 3" key="1">
    <citation type="submission" date="2015-09" db="EMBL/GenBank/DDBJ databases">
        <title>Identification and resolution of microdiversity through metagenomic sequencing of parallel consortia.</title>
        <authorList>
            <person name="Nelson W.C."/>
            <person name="Romine M.F."/>
            <person name="Lindemann S.R."/>
        </authorList>
    </citation>
    <scope>NUCLEOTIDE SEQUENCE [LARGE SCALE GENOMIC DNA]</scope>
    <source>
        <strain evidence="2">HL-49</strain>
    </source>
</reference>
<dbReference type="EMBL" id="LJXT01000109">
    <property type="protein sequence ID" value="KPQ12986.1"/>
    <property type="molecule type" value="Genomic_DNA"/>
</dbReference>
<proteinExistence type="predicted"/>
<sequence>MKKELISELIEKFEDACYNLDGIECWSSRELQEILGYSDWRNFTNTIQKAVKSCENSGEKESDHFVGVTKMIEIGKGGQRENQKLPSLWYRFLV</sequence>
<dbReference type="Proteomes" id="UP000050421">
    <property type="component" value="Unassembled WGS sequence"/>
</dbReference>
<comment type="caution">
    <text evidence="2">The sequence shown here is derived from an EMBL/GenBank/DDBJ whole genome shotgun (WGS) entry which is preliminary data.</text>
</comment>
<accession>A0A0N8KF29</accession>
<dbReference type="AlphaFoldDB" id="A0A0N8KF29"/>
<feature type="domain" description="Bro-N" evidence="1">
    <location>
        <begin position="21"/>
        <end position="79"/>
    </location>
</feature>
<evidence type="ECO:0000259" key="1">
    <source>
        <dbReference type="Pfam" id="PF02498"/>
    </source>
</evidence>
<evidence type="ECO:0000313" key="2">
    <source>
        <dbReference type="EMBL" id="KPQ12986.1"/>
    </source>
</evidence>
<gene>
    <name evidence="2" type="primary">dinD</name>
    <name evidence="2" type="ORF">HLUCCX10_14375</name>
</gene>
<name>A0A0N8KF29_9BACT</name>
<organism evidence="2 3">
    <name type="scientific">Algoriphagus marincola HL-49</name>
    <dbReference type="NCBI Taxonomy" id="1305737"/>
    <lineage>
        <taxon>Bacteria</taxon>
        <taxon>Pseudomonadati</taxon>
        <taxon>Bacteroidota</taxon>
        <taxon>Cytophagia</taxon>
        <taxon>Cytophagales</taxon>
        <taxon>Cyclobacteriaceae</taxon>
        <taxon>Algoriphagus</taxon>
    </lineage>
</organism>
<evidence type="ECO:0000313" key="3">
    <source>
        <dbReference type="Proteomes" id="UP000050421"/>
    </source>
</evidence>
<dbReference type="OrthoDB" id="9803893at2"/>
<dbReference type="Pfam" id="PF02498">
    <property type="entry name" value="Bro-N"/>
    <property type="match status" value="1"/>
</dbReference>
<dbReference type="InterPro" id="IPR003497">
    <property type="entry name" value="BRO_N_domain"/>
</dbReference>